<evidence type="ECO:0000313" key="7">
    <source>
        <dbReference type="EMBL" id="CAL1262078.1"/>
    </source>
</evidence>
<evidence type="ECO:0000256" key="1">
    <source>
        <dbReference type="ARBA" id="ARBA00004141"/>
    </source>
</evidence>
<feature type="domain" description="Major facilitator superfamily (MFS) profile" evidence="6">
    <location>
        <begin position="1"/>
        <end position="124"/>
    </location>
</feature>
<keyword evidence="3 5" id="KW-1133">Transmembrane helix</keyword>
<evidence type="ECO:0000313" key="8">
    <source>
        <dbReference type="Proteomes" id="UP001497382"/>
    </source>
</evidence>
<comment type="caution">
    <text evidence="7">The sequence shown here is derived from an EMBL/GenBank/DDBJ whole genome shotgun (WGS) entry which is preliminary data.</text>
</comment>
<dbReference type="InterPro" id="IPR050382">
    <property type="entry name" value="MFS_Na/Anion_cotransporter"/>
</dbReference>
<name>A0AAV1YT40_9ARAC</name>
<feature type="transmembrane region" description="Helical" evidence="5">
    <location>
        <begin position="38"/>
        <end position="58"/>
    </location>
</feature>
<dbReference type="GO" id="GO:0016020">
    <property type="term" value="C:membrane"/>
    <property type="evidence" value="ECO:0007669"/>
    <property type="project" value="UniProtKB-SubCell"/>
</dbReference>
<evidence type="ECO:0000256" key="5">
    <source>
        <dbReference type="SAM" id="Phobius"/>
    </source>
</evidence>
<dbReference type="SUPFAM" id="SSF103473">
    <property type="entry name" value="MFS general substrate transporter"/>
    <property type="match status" value="1"/>
</dbReference>
<keyword evidence="4 5" id="KW-0472">Membrane</keyword>
<dbReference type="GO" id="GO:0006820">
    <property type="term" value="P:monoatomic anion transport"/>
    <property type="evidence" value="ECO:0007669"/>
    <property type="project" value="TreeGrafter"/>
</dbReference>
<evidence type="ECO:0000256" key="3">
    <source>
        <dbReference type="ARBA" id="ARBA00022989"/>
    </source>
</evidence>
<keyword evidence="2 5" id="KW-0812">Transmembrane</keyword>
<dbReference type="InterPro" id="IPR036259">
    <property type="entry name" value="MFS_trans_sf"/>
</dbReference>
<organism evidence="7 8">
    <name type="scientific">Larinioides sclopetarius</name>
    <dbReference type="NCBI Taxonomy" id="280406"/>
    <lineage>
        <taxon>Eukaryota</taxon>
        <taxon>Metazoa</taxon>
        <taxon>Ecdysozoa</taxon>
        <taxon>Arthropoda</taxon>
        <taxon>Chelicerata</taxon>
        <taxon>Arachnida</taxon>
        <taxon>Araneae</taxon>
        <taxon>Araneomorphae</taxon>
        <taxon>Entelegynae</taxon>
        <taxon>Araneoidea</taxon>
        <taxon>Araneidae</taxon>
        <taxon>Larinioides</taxon>
    </lineage>
</organism>
<dbReference type="InterPro" id="IPR011701">
    <property type="entry name" value="MFS"/>
</dbReference>
<dbReference type="Proteomes" id="UP001497382">
    <property type="component" value="Unassembled WGS sequence"/>
</dbReference>
<sequence>SNGTLGTLECPELINYESQKYHEYKGEQHNWDSRTQGIILGAFYYGYFITQLPGGIMAEKFSAKWVFGLGILITAICSLLTPLAASMGKASMIAARILGGLAQGVAFPAITVIISKWSPKAERS</sequence>
<feature type="transmembrane region" description="Helical" evidence="5">
    <location>
        <begin position="93"/>
        <end position="114"/>
    </location>
</feature>
<dbReference type="PROSITE" id="PS50850">
    <property type="entry name" value="MFS"/>
    <property type="match status" value="1"/>
</dbReference>
<dbReference type="AlphaFoldDB" id="A0AAV1YT40"/>
<dbReference type="EMBL" id="CAXIEN010000004">
    <property type="protein sequence ID" value="CAL1262078.1"/>
    <property type="molecule type" value="Genomic_DNA"/>
</dbReference>
<dbReference type="InterPro" id="IPR020846">
    <property type="entry name" value="MFS_dom"/>
</dbReference>
<protein>
    <recommendedName>
        <fullName evidence="6">Major facilitator superfamily (MFS) profile domain-containing protein</fullName>
    </recommendedName>
</protein>
<gene>
    <name evidence="7" type="ORF">LARSCL_LOCUS774</name>
</gene>
<comment type="subcellular location">
    <subcellularLocation>
        <location evidence="1">Membrane</location>
        <topology evidence="1">Multi-pass membrane protein</topology>
    </subcellularLocation>
</comment>
<keyword evidence="8" id="KW-1185">Reference proteome</keyword>
<evidence type="ECO:0000256" key="4">
    <source>
        <dbReference type="ARBA" id="ARBA00023136"/>
    </source>
</evidence>
<dbReference type="PANTHER" id="PTHR11662:SF399">
    <property type="entry name" value="FI19708P1-RELATED"/>
    <property type="match status" value="1"/>
</dbReference>
<evidence type="ECO:0000259" key="6">
    <source>
        <dbReference type="PROSITE" id="PS50850"/>
    </source>
</evidence>
<feature type="non-terminal residue" evidence="7">
    <location>
        <position position="1"/>
    </location>
</feature>
<accession>A0AAV1YT40</accession>
<dbReference type="GO" id="GO:0022857">
    <property type="term" value="F:transmembrane transporter activity"/>
    <property type="evidence" value="ECO:0007669"/>
    <property type="project" value="InterPro"/>
</dbReference>
<proteinExistence type="predicted"/>
<dbReference type="Gene3D" id="1.20.1250.20">
    <property type="entry name" value="MFS general substrate transporter like domains"/>
    <property type="match status" value="1"/>
</dbReference>
<dbReference type="PANTHER" id="PTHR11662">
    <property type="entry name" value="SOLUTE CARRIER FAMILY 17"/>
    <property type="match status" value="1"/>
</dbReference>
<dbReference type="Pfam" id="PF07690">
    <property type="entry name" value="MFS_1"/>
    <property type="match status" value="1"/>
</dbReference>
<reference evidence="7 8" key="1">
    <citation type="submission" date="2024-04" db="EMBL/GenBank/DDBJ databases">
        <authorList>
            <person name="Rising A."/>
            <person name="Reimegard J."/>
            <person name="Sonavane S."/>
            <person name="Akerstrom W."/>
            <person name="Nylinder S."/>
            <person name="Hedman E."/>
            <person name="Kallberg Y."/>
        </authorList>
    </citation>
    <scope>NUCLEOTIDE SEQUENCE [LARGE SCALE GENOMIC DNA]</scope>
</reference>
<feature type="transmembrane region" description="Helical" evidence="5">
    <location>
        <begin position="65"/>
        <end position="87"/>
    </location>
</feature>
<evidence type="ECO:0000256" key="2">
    <source>
        <dbReference type="ARBA" id="ARBA00022692"/>
    </source>
</evidence>
<feature type="non-terminal residue" evidence="7">
    <location>
        <position position="124"/>
    </location>
</feature>